<reference evidence="3 4" key="1">
    <citation type="submission" date="2019-02" db="EMBL/GenBank/DDBJ databases">
        <title>Deep-cultivation of Planctomycetes and their phenomic and genomic characterization uncovers novel biology.</title>
        <authorList>
            <person name="Wiegand S."/>
            <person name="Jogler M."/>
            <person name="Boedeker C."/>
            <person name="Pinto D."/>
            <person name="Vollmers J."/>
            <person name="Rivas-Marin E."/>
            <person name="Kohn T."/>
            <person name="Peeters S.H."/>
            <person name="Heuer A."/>
            <person name="Rast P."/>
            <person name="Oberbeckmann S."/>
            <person name="Bunk B."/>
            <person name="Jeske O."/>
            <person name="Meyerdierks A."/>
            <person name="Storesund J.E."/>
            <person name="Kallscheuer N."/>
            <person name="Luecker S."/>
            <person name="Lage O.M."/>
            <person name="Pohl T."/>
            <person name="Merkel B.J."/>
            <person name="Hornburger P."/>
            <person name="Mueller R.-W."/>
            <person name="Bruemmer F."/>
            <person name="Labrenz M."/>
            <person name="Spormann A.M."/>
            <person name="Op Den Camp H."/>
            <person name="Overmann J."/>
            <person name="Amann R."/>
            <person name="Jetten M.S.M."/>
            <person name="Mascher T."/>
            <person name="Medema M.H."/>
            <person name="Devos D.P."/>
            <person name="Kaster A.-K."/>
            <person name="Ovreas L."/>
            <person name="Rohde M."/>
            <person name="Galperin M.Y."/>
            <person name="Jogler C."/>
        </authorList>
    </citation>
    <scope>NUCLEOTIDE SEQUENCE [LARGE SCALE GENOMIC DNA]</scope>
    <source>
        <strain evidence="3 4">CA13</strain>
    </source>
</reference>
<comment type="caution">
    <text evidence="3">The sequence shown here is derived from an EMBL/GenBank/DDBJ whole genome shotgun (WGS) entry which is preliminary data.</text>
</comment>
<dbReference type="Gene3D" id="2.60.40.10">
    <property type="entry name" value="Immunoglobulins"/>
    <property type="match status" value="2"/>
</dbReference>
<name>A0A5C5YZR6_9BACT</name>
<dbReference type="GO" id="GO:0000272">
    <property type="term" value="P:polysaccharide catabolic process"/>
    <property type="evidence" value="ECO:0007669"/>
    <property type="project" value="InterPro"/>
</dbReference>
<dbReference type="InterPro" id="IPR045474">
    <property type="entry name" value="GEVED"/>
</dbReference>
<protein>
    <submittedName>
        <fullName evidence="3">Dockerin type I repeat protein</fullName>
    </submittedName>
</protein>
<evidence type="ECO:0000313" key="3">
    <source>
        <dbReference type="EMBL" id="TWT80067.1"/>
    </source>
</evidence>
<dbReference type="InterPro" id="IPR013783">
    <property type="entry name" value="Ig-like_fold"/>
</dbReference>
<organism evidence="3 4">
    <name type="scientific">Novipirellula herctigrandis</name>
    <dbReference type="NCBI Taxonomy" id="2527986"/>
    <lineage>
        <taxon>Bacteria</taxon>
        <taxon>Pseudomonadati</taxon>
        <taxon>Planctomycetota</taxon>
        <taxon>Planctomycetia</taxon>
        <taxon>Pirellulales</taxon>
        <taxon>Pirellulaceae</taxon>
        <taxon>Novipirellula</taxon>
    </lineage>
</organism>
<dbReference type="Gene3D" id="2.60.40.3440">
    <property type="match status" value="2"/>
</dbReference>
<keyword evidence="4" id="KW-1185">Reference proteome</keyword>
<dbReference type="SUPFAM" id="SSF117074">
    <property type="entry name" value="Hypothetical protein PA1324"/>
    <property type="match status" value="1"/>
</dbReference>
<dbReference type="Pfam" id="PF17963">
    <property type="entry name" value="Big_9"/>
    <property type="match status" value="2"/>
</dbReference>
<dbReference type="Pfam" id="PF20009">
    <property type="entry name" value="GEVED"/>
    <property type="match status" value="1"/>
</dbReference>
<gene>
    <name evidence="3" type="ORF">CA13_14800</name>
</gene>
<dbReference type="InterPro" id="IPR036439">
    <property type="entry name" value="Dockerin_dom_sf"/>
</dbReference>
<accession>A0A5C5YZR6</accession>
<dbReference type="GO" id="GO:0004553">
    <property type="term" value="F:hydrolase activity, hydrolyzing O-glycosyl compounds"/>
    <property type="evidence" value="ECO:0007669"/>
    <property type="project" value="InterPro"/>
</dbReference>
<dbReference type="Gene3D" id="2.60.120.380">
    <property type="match status" value="1"/>
</dbReference>
<evidence type="ECO:0000256" key="1">
    <source>
        <dbReference type="SAM" id="MobiDB-lite"/>
    </source>
</evidence>
<dbReference type="Proteomes" id="UP000315010">
    <property type="component" value="Unassembled WGS sequence"/>
</dbReference>
<dbReference type="Gene3D" id="1.10.1330.10">
    <property type="entry name" value="Dockerin domain"/>
    <property type="match status" value="1"/>
</dbReference>
<dbReference type="SUPFAM" id="SSF63446">
    <property type="entry name" value="Type I dockerin domain"/>
    <property type="match status" value="1"/>
</dbReference>
<proteinExistence type="predicted"/>
<dbReference type="RefSeq" id="WP_146395160.1">
    <property type="nucleotide sequence ID" value="NZ_SJPJ01000001.1"/>
</dbReference>
<evidence type="ECO:0000313" key="4">
    <source>
        <dbReference type="Proteomes" id="UP000315010"/>
    </source>
</evidence>
<dbReference type="EMBL" id="SJPJ01000001">
    <property type="protein sequence ID" value="TWT80067.1"/>
    <property type="molecule type" value="Genomic_DNA"/>
</dbReference>
<feature type="domain" description="GEVED" evidence="2">
    <location>
        <begin position="804"/>
        <end position="882"/>
    </location>
</feature>
<feature type="compositionally biased region" description="Polar residues" evidence="1">
    <location>
        <begin position="7"/>
        <end position="18"/>
    </location>
</feature>
<dbReference type="InterPro" id="IPR002105">
    <property type="entry name" value="Dockerin_1_rpt"/>
</dbReference>
<feature type="region of interest" description="Disordered" evidence="1">
    <location>
        <begin position="1"/>
        <end position="29"/>
    </location>
</feature>
<evidence type="ECO:0000259" key="2">
    <source>
        <dbReference type="Pfam" id="PF20009"/>
    </source>
</evidence>
<sequence>MIRRSEPTPSSQSLPSRSRATRKRVKHSKRNRRLMMEGLEQRQLLAGDVSPLTIPTVSASEVFTYDGPRNVGAATEAYIVQEAETAGTFGLNDSINAAQFIPLGNGAGQRSTIDLTGNLSFGSSAPGGIGFQSDIDTYAFDLKAGDILDISTHGVAFSYTVYDESGRVWYGVDDPQIGYSLGSPLQTTGNAVFAQVVPTDGRYYLDVVATTSGSAYTLGLRTYRPTTEKLPVGAKQSIFLDFNGGSFTPDTFNAVAGGDGFTPIGGRVIIPPLQDSLTDFNIEIEDDAAYRELILSVVSQVEKMFSDVAAIGNNGDFATSGIAGEYGIDIFHSEMDIDPINGRPDPGINNPLVTRIIVGGSAADYGFSTVGIAMSIDIGNFDLSEVAILQTDGIAGLATQFPISGSASILDAVARAISIVSVHEAGHLFGMRHTNALNNVGTLTDSGGQLNSNAYGMGVGPDQIFGTVDDTEANFHVDRFTPVEGLLGTQYFPAALTHVLSTGTQGGVALTGKVFSDANRDGSSTGDAGIGGVTVFVDSNNNGVLDAGETRSISASDGTYTLSAASGTVVVSVVAPSQYVATTSTSQTLSTASGGNVSFGFHRVQSDITGTKFLDSNGNGQLDDGEGGIGGVYIYLDLDGDNRPDIGEPASRTADDGTYSINFPGPGTYTIREVLEPGFQQTLPGGVEQEYVVFYDGTALTDNYNFGNQPSQDYGDAPDTYLTTEAVGGPSHGITDGLYLGAGVDREIDGQPTVGADGDDLAGSVIIGGIFDDEDGVRQASPFGLGSTGQFEVTLTNNSGSLAYLQAFMDFDGDGTFSGAGEHFLVDSLVTSQVGSQTRSVNVDVPANAELGDTFVRFRLSQTPGLGVGGFSETGEVEDHRVSVLPTANVANNDDEFVARNSLANQLFPLANDFETAGNELTIETLNQTGTRGTVVVANDRRSVYYTPATNFIGNDSFGYTVVDAFGNRNSAIVNVQVSFLSENLTAVDDTHFFAMNSTQNAVNVLANDLTSTTGGSPVIISTTPGSAGGTITKVGGGQSLYYTPRNGFGGTEEFSYTIQDGNGEISTANVTINILPQSEADDVVEYSIEFLDPINGVPIQSLRLDSNNPSLNRFDVRVSVDELDPNDLRNPEGVAAAFIDLLYDDGLVQTVTSNPGAGFDFDITFGPFFGGFSQGVADTPGLIDEVGSTKDQTPHDGPVELFTITFEATEVGVATFKTNPTEDAQSETLLIGVDEEVPTSQIRLGSNSIEIFPGTGAFVGAIDDGFMNGVDSAGATIAQGVGSTLRVLDNDQFVGQTITEFEAIRGPSEGLVERSTNGTATLNDDFFIYRPFVDAGASGYDEFTYLVVTEGGFATTAEVTIAYGNAAADDEVRIGLALVDDNGNAINGNDLSVGDRFGVQVDLEDLRATPNFVYAGFLDMLYTSNTVAPANTITTDDFNFDVEIGEEFNRDGAVGVAYRPGIIDEFGTFSIKGPNQTGSNPATMAVVYFDVIAPGPINIVGSPADFSPFQDTLLADGATLVVPTDKITYESLSFNVNGPQGELPEHNYLWGEDVNNDGDVSPIDALLIINRLSAENAAAAQGEATAIKHFVDVNGDNAVTAMDALQVINFLTQNDRGVSGQGEQIAAAIPSNGSVATSDEVPSDSVFAELSTSEKVVSVDTSSSQALASVSISDNASTDADDDDDLLDLLADDIAGNWS</sequence>
<dbReference type="OrthoDB" id="227529at2"/>
<feature type="compositionally biased region" description="Basic residues" evidence="1">
    <location>
        <begin position="19"/>
        <end position="29"/>
    </location>
</feature>
<dbReference type="Pfam" id="PF00404">
    <property type="entry name" value="Dockerin_1"/>
    <property type="match status" value="1"/>
</dbReference>